<gene>
    <name evidence="2" type="ORF">DWV00_07095</name>
</gene>
<dbReference type="Proteomes" id="UP000256838">
    <property type="component" value="Unassembled WGS sequence"/>
</dbReference>
<evidence type="ECO:0000313" key="3">
    <source>
        <dbReference type="Proteomes" id="UP000256838"/>
    </source>
</evidence>
<evidence type="ECO:0000313" key="2">
    <source>
        <dbReference type="EMBL" id="RDV00121.1"/>
    </source>
</evidence>
<proteinExistence type="predicted"/>
<comment type="caution">
    <text evidence="2">The sequence shown here is derived from an EMBL/GenBank/DDBJ whole genome shotgun (WGS) entry which is preliminary data.</text>
</comment>
<dbReference type="GO" id="GO:0003677">
    <property type="term" value="F:DNA binding"/>
    <property type="evidence" value="ECO:0007669"/>
    <property type="project" value="InterPro"/>
</dbReference>
<sequence length="248" mass="28301">MMKVAEQRGFGAARRDVNAQHPNIAKVWSYPAVTFPVRPRPKGKGKDAPFFGMPDWYREAMNRQSVTPGEFEHWRRYFVNLTPDECAALFRVSKKTIGNWEKGNSPIPFSAWYVMHCQLQNPEVWLSRCGFTDLFVEHRDGKAYLCSAEYPDIRFTHGQLAYYAQAMGHLDSVQAECERAKARIVELIAENIELRRMFKGHHIKTQLEGMQAQIGELLSRLHTADVYAFPVEREGDAEPAPVTAAGAR</sequence>
<dbReference type="Gene3D" id="1.10.260.40">
    <property type="entry name" value="lambda repressor-like DNA-binding domains"/>
    <property type="match status" value="1"/>
</dbReference>
<dbReference type="EMBL" id="QRGA01000003">
    <property type="protein sequence ID" value="RDV00121.1"/>
    <property type="molecule type" value="Genomic_DNA"/>
</dbReference>
<name>A0A3D8K4J8_9BURK</name>
<dbReference type="AlphaFoldDB" id="A0A3D8K4J8"/>
<dbReference type="SUPFAM" id="SSF47413">
    <property type="entry name" value="lambda repressor-like DNA-binding domains"/>
    <property type="match status" value="1"/>
</dbReference>
<keyword evidence="3" id="KW-1185">Reference proteome</keyword>
<accession>A0A3D8K4J8</accession>
<feature type="coiled-coil region" evidence="1">
    <location>
        <begin position="163"/>
        <end position="197"/>
    </location>
</feature>
<organism evidence="2 3">
    <name type="scientific">Trinickia dinghuensis</name>
    <dbReference type="NCBI Taxonomy" id="2291023"/>
    <lineage>
        <taxon>Bacteria</taxon>
        <taxon>Pseudomonadati</taxon>
        <taxon>Pseudomonadota</taxon>
        <taxon>Betaproteobacteria</taxon>
        <taxon>Burkholderiales</taxon>
        <taxon>Burkholderiaceae</taxon>
        <taxon>Trinickia</taxon>
    </lineage>
</organism>
<dbReference type="InterPro" id="IPR010982">
    <property type="entry name" value="Lambda_DNA-bd_dom_sf"/>
</dbReference>
<reference evidence="2 3" key="1">
    <citation type="submission" date="2018-08" db="EMBL/GenBank/DDBJ databases">
        <title>Paraburkholderia sp. DHOM06 isolated from forest soil.</title>
        <authorList>
            <person name="Gao Z.-H."/>
            <person name="Qiu L.-H."/>
        </authorList>
    </citation>
    <scope>NUCLEOTIDE SEQUENCE [LARGE SCALE GENOMIC DNA]</scope>
    <source>
        <strain evidence="2 3">DHOM06</strain>
    </source>
</reference>
<keyword evidence="1" id="KW-0175">Coiled coil</keyword>
<protein>
    <submittedName>
        <fullName evidence="2">Uncharacterized protein</fullName>
    </submittedName>
</protein>
<evidence type="ECO:0000256" key="1">
    <source>
        <dbReference type="SAM" id="Coils"/>
    </source>
</evidence>